<evidence type="ECO:0000256" key="4">
    <source>
        <dbReference type="SAM" id="MobiDB-lite"/>
    </source>
</evidence>
<dbReference type="HOGENOM" id="CLU_023178_0_0_1"/>
<keyword evidence="3" id="KW-0449">Lipoprotein</keyword>
<dbReference type="FunFam" id="3.40.50.300:FF:001129">
    <property type="entry name" value="ras-related protein Rab-44 isoform X2"/>
    <property type="match status" value="1"/>
</dbReference>
<reference evidence="6" key="1">
    <citation type="submission" date="2011-05" db="EMBL/GenBank/DDBJ databases">
        <authorList>
            <person name="Richards S.R."/>
            <person name="Qu J."/>
            <person name="Jiang H."/>
            <person name="Jhangiani S.N."/>
            <person name="Agravi P."/>
            <person name="Goodspeed R."/>
            <person name="Gross S."/>
            <person name="Mandapat C."/>
            <person name="Jackson L."/>
            <person name="Mathew T."/>
            <person name="Pu L."/>
            <person name="Thornton R."/>
            <person name="Saada N."/>
            <person name="Wilczek-Boney K.B."/>
            <person name="Lee S."/>
            <person name="Kovar C."/>
            <person name="Wu Y."/>
            <person name="Scherer S.E."/>
            <person name="Worley K.C."/>
            <person name="Muzny D.M."/>
            <person name="Gibbs R."/>
        </authorList>
    </citation>
    <scope>NUCLEOTIDE SEQUENCE</scope>
    <source>
        <strain evidence="6">Brora</strain>
    </source>
</reference>
<dbReference type="PhylomeDB" id="T1J1E5"/>
<dbReference type="EnsemblMetazoa" id="SMAR007363-RA">
    <property type="protein sequence ID" value="SMAR007363-PA"/>
    <property type="gene ID" value="SMAR007363"/>
</dbReference>
<dbReference type="PROSITE" id="PS51420">
    <property type="entry name" value="RHO"/>
    <property type="match status" value="1"/>
</dbReference>
<dbReference type="SMART" id="SM00176">
    <property type="entry name" value="RAN"/>
    <property type="match status" value="1"/>
</dbReference>
<dbReference type="PANTHER" id="PTHR47977">
    <property type="entry name" value="RAS-RELATED PROTEIN RAB"/>
    <property type="match status" value="1"/>
</dbReference>
<dbReference type="NCBIfam" id="TIGR00231">
    <property type="entry name" value="small_GTP"/>
    <property type="match status" value="1"/>
</dbReference>
<dbReference type="AlphaFoldDB" id="T1J1E5"/>
<name>T1J1E5_STRMM</name>
<dbReference type="Pfam" id="PF00071">
    <property type="entry name" value="Ras"/>
    <property type="match status" value="1"/>
</dbReference>
<evidence type="ECO:0000256" key="1">
    <source>
        <dbReference type="ARBA" id="ARBA00022741"/>
    </source>
</evidence>
<dbReference type="Proteomes" id="UP000014500">
    <property type="component" value="Unassembled WGS sequence"/>
</dbReference>
<dbReference type="SMART" id="SM00173">
    <property type="entry name" value="RAS"/>
    <property type="match status" value="1"/>
</dbReference>
<dbReference type="OMA" id="HTHRVEC"/>
<protein>
    <submittedName>
        <fullName evidence="5">Uncharacterized protein</fullName>
    </submittedName>
</protein>
<dbReference type="GO" id="GO:0003924">
    <property type="term" value="F:GTPase activity"/>
    <property type="evidence" value="ECO:0007669"/>
    <property type="project" value="InterPro"/>
</dbReference>
<feature type="region of interest" description="Disordered" evidence="4">
    <location>
        <begin position="18"/>
        <end position="91"/>
    </location>
</feature>
<dbReference type="InterPro" id="IPR001806">
    <property type="entry name" value="Small_GTPase"/>
</dbReference>
<dbReference type="eggNOG" id="KOG0078">
    <property type="taxonomic scope" value="Eukaryota"/>
</dbReference>
<dbReference type="PRINTS" id="PR00449">
    <property type="entry name" value="RASTRNSFRMNG"/>
</dbReference>
<dbReference type="PROSITE" id="PS51419">
    <property type="entry name" value="RAB"/>
    <property type="match status" value="1"/>
</dbReference>
<dbReference type="SUPFAM" id="SSF52540">
    <property type="entry name" value="P-loop containing nucleoside triphosphate hydrolases"/>
    <property type="match status" value="1"/>
</dbReference>
<organism evidence="5 6">
    <name type="scientific">Strigamia maritima</name>
    <name type="common">European centipede</name>
    <name type="synonym">Geophilus maritimus</name>
    <dbReference type="NCBI Taxonomy" id="126957"/>
    <lineage>
        <taxon>Eukaryota</taxon>
        <taxon>Metazoa</taxon>
        <taxon>Ecdysozoa</taxon>
        <taxon>Arthropoda</taxon>
        <taxon>Myriapoda</taxon>
        <taxon>Chilopoda</taxon>
        <taxon>Pleurostigmophora</taxon>
        <taxon>Geophilomorpha</taxon>
        <taxon>Linotaeniidae</taxon>
        <taxon>Strigamia</taxon>
    </lineage>
</organism>
<reference evidence="5" key="2">
    <citation type="submission" date="2015-02" db="UniProtKB">
        <authorList>
            <consortium name="EnsemblMetazoa"/>
        </authorList>
    </citation>
    <scope>IDENTIFICATION</scope>
</reference>
<dbReference type="STRING" id="126957.T1J1E5"/>
<evidence type="ECO:0000256" key="3">
    <source>
        <dbReference type="ARBA" id="ARBA00023288"/>
    </source>
</evidence>
<keyword evidence="6" id="KW-1185">Reference proteome</keyword>
<accession>T1J1E5</accession>
<dbReference type="Gene3D" id="3.40.50.300">
    <property type="entry name" value="P-loop containing nucleotide triphosphate hydrolases"/>
    <property type="match status" value="1"/>
</dbReference>
<proteinExistence type="predicted"/>
<dbReference type="CDD" id="cd00154">
    <property type="entry name" value="Rab"/>
    <property type="match status" value="1"/>
</dbReference>
<dbReference type="InterPro" id="IPR027417">
    <property type="entry name" value="P-loop_NTPase"/>
</dbReference>
<evidence type="ECO:0000313" key="5">
    <source>
        <dbReference type="EnsemblMetazoa" id="SMAR007363-PA"/>
    </source>
</evidence>
<dbReference type="EMBL" id="JH431783">
    <property type="status" value="NOT_ANNOTATED_CDS"/>
    <property type="molecule type" value="Genomic_DNA"/>
</dbReference>
<feature type="compositionally biased region" description="Basic residues" evidence="4">
    <location>
        <begin position="182"/>
        <end position="194"/>
    </location>
</feature>
<dbReference type="InterPro" id="IPR050227">
    <property type="entry name" value="Rab"/>
</dbReference>
<dbReference type="InterPro" id="IPR005225">
    <property type="entry name" value="Small_GTP-bd"/>
</dbReference>
<feature type="region of interest" description="Disordered" evidence="4">
    <location>
        <begin position="155"/>
        <end position="195"/>
    </location>
</feature>
<keyword evidence="1" id="KW-0547">Nucleotide-binding</keyword>
<dbReference type="GO" id="GO:0005525">
    <property type="term" value="F:GTP binding"/>
    <property type="evidence" value="ECO:0007669"/>
    <property type="project" value="UniProtKB-KW"/>
</dbReference>
<evidence type="ECO:0000313" key="6">
    <source>
        <dbReference type="Proteomes" id="UP000014500"/>
    </source>
</evidence>
<dbReference type="SMART" id="SM00174">
    <property type="entry name" value="RHO"/>
    <property type="match status" value="1"/>
</dbReference>
<dbReference type="PROSITE" id="PS51421">
    <property type="entry name" value="RAS"/>
    <property type="match status" value="1"/>
</dbReference>
<evidence type="ECO:0000256" key="2">
    <source>
        <dbReference type="ARBA" id="ARBA00023134"/>
    </source>
</evidence>
<dbReference type="SMART" id="SM00175">
    <property type="entry name" value="RAB"/>
    <property type="match status" value="1"/>
</dbReference>
<keyword evidence="2" id="KW-0342">GTP-binding</keyword>
<sequence length="477" mass="54615">MDSYEDRVKRLYEEMELQMKSEKENLKREEDNKEKRFRDQLRSKLDEKDQLVQEMVRKQNEMEKKLKSINESDTESKQSHQSLMKEKEGLERQLSLSKSAISELQKSLDIIKKENLEEKRHRAKAAIKVSESIAMEREELVKQLDLLRMINKQLRDEHDERTSPLPPVPQIQDDTSEQAPNAKRRNSKKLKKRGSVMSDYIQSKIAATDRWPHTHDDVKNEKNSHVASTNGFNAETNSQAICVSQSDVEKTDQETAVDQICEEEMEVWNDDMSNSQSNSLSIGGGIVKPIAKKALDPQRLFKVVFIGDSGVGKSTFINRICNGTFKSTFSATIGVDFHTHRVECNGQTIVLQLWDTAGQERFRSITNQYMRKADGIVIMYDVASETSFKNIRGWLGCVRDFTQAHTQILIVGNKMDLCTSSSNRAVQTSDGMRVAEENTCLFFETSVKLNRNVKEAMFGLAINLQETEDLELEMALQ</sequence>